<dbReference type="AlphaFoldDB" id="A0A9P7H892"/>
<organism evidence="2 3">
    <name type="scientific">Fusarium avenaceum</name>
    <dbReference type="NCBI Taxonomy" id="40199"/>
    <lineage>
        <taxon>Eukaryota</taxon>
        <taxon>Fungi</taxon>
        <taxon>Dikarya</taxon>
        <taxon>Ascomycota</taxon>
        <taxon>Pezizomycotina</taxon>
        <taxon>Sordariomycetes</taxon>
        <taxon>Hypocreomycetidae</taxon>
        <taxon>Hypocreales</taxon>
        <taxon>Nectriaceae</taxon>
        <taxon>Fusarium</taxon>
        <taxon>Fusarium tricinctum species complex</taxon>
    </lineage>
</organism>
<feature type="domain" description="BTB" evidence="1">
    <location>
        <begin position="33"/>
        <end position="96"/>
    </location>
</feature>
<dbReference type="InterPro" id="IPR011333">
    <property type="entry name" value="SKP1/BTB/POZ_sf"/>
</dbReference>
<dbReference type="PANTHER" id="PTHR47843">
    <property type="entry name" value="BTB DOMAIN-CONTAINING PROTEIN-RELATED"/>
    <property type="match status" value="1"/>
</dbReference>
<dbReference type="Proteomes" id="UP000782241">
    <property type="component" value="Unassembled WGS sequence"/>
</dbReference>
<keyword evidence="3" id="KW-1185">Reference proteome</keyword>
<dbReference type="CDD" id="cd18186">
    <property type="entry name" value="BTB_POZ_ZBTB_KLHL-like"/>
    <property type="match status" value="1"/>
</dbReference>
<name>A0A9P7H892_9HYPO</name>
<proteinExistence type="predicted"/>
<protein>
    <recommendedName>
        <fullName evidence="1">BTB domain-containing protein</fullName>
    </recommendedName>
</protein>
<evidence type="ECO:0000313" key="3">
    <source>
        <dbReference type="Proteomes" id="UP000782241"/>
    </source>
</evidence>
<accession>A0A9P7H892</accession>
<dbReference type="SMART" id="SM00225">
    <property type="entry name" value="BTB"/>
    <property type="match status" value="1"/>
</dbReference>
<comment type="caution">
    <text evidence="2">The sequence shown here is derived from an EMBL/GenBank/DDBJ whole genome shotgun (WGS) entry which is preliminary data.</text>
</comment>
<reference evidence="2" key="1">
    <citation type="submission" date="2021-04" db="EMBL/GenBank/DDBJ databases">
        <title>Draft genome of Fusarium avenaceum strain F156N33, isolated from an atmospheric sample in Virginia.</title>
        <authorList>
            <person name="Yang S."/>
            <person name="Vinatzer B.A."/>
            <person name="Coleman J."/>
        </authorList>
    </citation>
    <scope>NUCLEOTIDE SEQUENCE</scope>
    <source>
        <strain evidence="2">F156N33</strain>
    </source>
</reference>
<sequence>MNQVIKTYHKMAGNPSDSFLEKLKSYSNNESFSDIVICYEDTEFKAHTVILSCHSEYFAKQPKESIEKVIHIIDFDSSVIEAMLHFIYHFEYTNESKESAMVFHAKVYQIADKYGIFVLKEHAKQKFRTAVKVDWSTEDFSIAIELVYTTTPPEDRGLRDLIVETSNANLEKLISRDGFCEALRTTTDFAADLVPFTCGKGSGQIHCYRCPSCGRNFQFDDPKRHTRYCPRCGWEYSRWDSYIQIDGKPSKG</sequence>
<evidence type="ECO:0000259" key="1">
    <source>
        <dbReference type="PROSITE" id="PS50097"/>
    </source>
</evidence>
<evidence type="ECO:0000313" key="2">
    <source>
        <dbReference type="EMBL" id="KAG5660087.1"/>
    </source>
</evidence>
<dbReference type="Pfam" id="PF00651">
    <property type="entry name" value="BTB"/>
    <property type="match status" value="1"/>
</dbReference>
<dbReference type="Gene3D" id="3.30.710.10">
    <property type="entry name" value="Potassium Channel Kv1.1, Chain A"/>
    <property type="match status" value="1"/>
</dbReference>
<dbReference type="InterPro" id="IPR000210">
    <property type="entry name" value="BTB/POZ_dom"/>
</dbReference>
<dbReference type="PROSITE" id="PS50097">
    <property type="entry name" value="BTB"/>
    <property type="match status" value="1"/>
</dbReference>
<dbReference type="PANTHER" id="PTHR47843:SF5">
    <property type="entry name" value="BTB_POZ DOMAIN PROTEIN"/>
    <property type="match status" value="1"/>
</dbReference>
<dbReference type="EMBL" id="JAGPUO010000010">
    <property type="protein sequence ID" value="KAG5660087.1"/>
    <property type="molecule type" value="Genomic_DNA"/>
</dbReference>
<gene>
    <name evidence="2" type="ORF">KAF25_003609</name>
</gene>
<dbReference type="SUPFAM" id="SSF54695">
    <property type="entry name" value="POZ domain"/>
    <property type="match status" value="1"/>
</dbReference>